<accession>A0A3F2RF06</accession>
<dbReference type="GO" id="GO:0035539">
    <property type="term" value="F:8-oxo-7,8-dihydrodeoxyguanosine triphosphate pyrophosphatase activity"/>
    <property type="evidence" value="ECO:0007669"/>
    <property type="project" value="TreeGrafter"/>
</dbReference>
<evidence type="ECO:0000259" key="3">
    <source>
        <dbReference type="PROSITE" id="PS51462"/>
    </source>
</evidence>
<dbReference type="GO" id="GO:0005829">
    <property type="term" value="C:cytosol"/>
    <property type="evidence" value="ECO:0007669"/>
    <property type="project" value="TreeGrafter"/>
</dbReference>
<dbReference type="EMBL" id="MBAD02002231">
    <property type="protein sequence ID" value="RLN48963.1"/>
    <property type="molecule type" value="Genomic_DNA"/>
</dbReference>
<gene>
    <name evidence="4" type="ORF">BBJ29_009011</name>
    <name evidence="5" type="ORF">BBP00_00008559</name>
</gene>
<proteinExistence type="predicted"/>
<sequence length="226" mass="25619">MGPLPPPAPAPSDEAPKKKRRTLRDAEYDLDACRLALQEAKRKLILTARENAKMKVLLMKYIEKDDSLLVGSLQTEYSKLKAQKTVVRVGVGVLLMSKKHPNCVLIGQRKGSHGEGKFALPGGHLEMYESWEECAIREVKEETDLDLTRAKFATVTNDPMEDEGKHYITILMQAVVDDEQAVKNMEPNKCEGWSWVPWTDLRSRDDMFTPLLHVTHSDFTPTFIKP</sequence>
<dbReference type="OrthoDB" id="447842at2759"/>
<dbReference type="PROSITE" id="PS51462">
    <property type="entry name" value="NUDIX"/>
    <property type="match status" value="1"/>
</dbReference>
<dbReference type="Pfam" id="PF00293">
    <property type="entry name" value="NUDIX"/>
    <property type="match status" value="1"/>
</dbReference>
<dbReference type="PANTHER" id="PTHR16099:SF5">
    <property type="entry name" value="NUCLEOTIDE TRIPHOSPHATE DIPHOSPHATASE NUDT15"/>
    <property type="match status" value="1"/>
</dbReference>
<dbReference type="EMBL" id="MBDO02000445">
    <property type="protein sequence ID" value="RLN55281.1"/>
    <property type="molecule type" value="Genomic_DNA"/>
</dbReference>
<feature type="region of interest" description="Disordered" evidence="2">
    <location>
        <begin position="1"/>
        <end position="20"/>
    </location>
</feature>
<evidence type="ECO:0000313" key="7">
    <source>
        <dbReference type="Proteomes" id="UP000284657"/>
    </source>
</evidence>
<dbReference type="InterPro" id="IPR020084">
    <property type="entry name" value="NUDIX_hydrolase_CS"/>
</dbReference>
<name>A0A3F2RF06_9STRA</name>
<dbReference type="InterPro" id="IPR015797">
    <property type="entry name" value="NUDIX_hydrolase-like_dom_sf"/>
</dbReference>
<protein>
    <recommendedName>
        <fullName evidence="3">Nudix hydrolase domain-containing protein</fullName>
    </recommendedName>
</protein>
<dbReference type="CDD" id="cd04678">
    <property type="entry name" value="NUDIX_MTH2_Nudt15"/>
    <property type="match status" value="1"/>
</dbReference>
<evidence type="ECO:0000256" key="2">
    <source>
        <dbReference type="SAM" id="MobiDB-lite"/>
    </source>
</evidence>
<dbReference type="PANTHER" id="PTHR16099">
    <property type="entry name" value="8-OXO-DGTP DIPHOSPHATES NUDT15"/>
    <property type="match status" value="1"/>
</dbReference>
<dbReference type="InterPro" id="IPR000086">
    <property type="entry name" value="NUDIX_hydrolase_dom"/>
</dbReference>
<dbReference type="Proteomes" id="UP000277300">
    <property type="component" value="Unassembled WGS sequence"/>
</dbReference>
<dbReference type="SUPFAM" id="SSF55811">
    <property type="entry name" value="Nudix"/>
    <property type="match status" value="1"/>
</dbReference>
<evidence type="ECO:0000313" key="4">
    <source>
        <dbReference type="EMBL" id="RLN48963.1"/>
    </source>
</evidence>
<evidence type="ECO:0000313" key="6">
    <source>
        <dbReference type="Proteomes" id="UP000277300"/>
    </source>
</evidence>
<dbReference type="Proteomes" id="UP000284657">
    <property type="component" value="Unassembled WGS sequence"/>
</dbReference>
<dbReference type="AlphaFoldDB" id="A0A3F2RF06"/>
<comment type="caution">
    <text evidence="5">The sequence shown here is derived from an EMBL/GenBank/DDBJ whole genome shotgun (WGS) entry which is preliminary data.</text>
</comment>
<reference evidence="6 7" key="1">
    <citation type="submission" date="2018-07" db="EMBL/GenBank/DDBJ databases">
        <title>Genome sequencing of oomycete isolates from Chile give support for New Zealand origin for Phytophthora kernoviae and make available the first Nothophytophthora sp. genome.</title>
        <authorList>
            <person name="Studholme D.J."/>
            <person name="Sanfuentes E."/>
            <person name="Panda P."/>
            <person name="Hill R."/>
            <person name="Sambles C."/>
            <person name="Grant M."/>
            <person name="Williams N.M."/>
            <person name="Mcdougal R.L."/>
        </authorList>
    </citation>
    <scope>NUCLEOTIDE SEQUENCE [LARGE SCALE GENOMIC DNA]</scope>
    <source>
        <strain evidence="5">Chile6</strain>
        <strain evidence="4">Chile7</strain>
    </source>
</reference>
<dbReference type="GO" id="GO:0006203">
    <property type="term" value="P:dGTP catabolic process"/>
    <property type="evidence" value="ECO:0007669"/>
    <property type="project" value="TreeGrafter"/>
</dbReference>
<dbReference type="FunFam" id="3.90.79.10:FF:000060">
    <property type="entry name" value="Nudix hydrolase 1"/>
    <property type="match status" value="1"/>
</dbReference>
<dbReference type="Gene3D" id="3.90.79.10">
    <property type="entry name" value="Nucleoside Triphosphate Pyrophosphohydrolase"/>
    <property type="match status" value="1"/>
</dbReference>
<feature type="compositionally biased region" description="Pro residues" evidence="2">
    <location>
        <begin position="1"/>
        <end position="10"/>
    </location>
</feature>
<keyword evidence="1" id="KW-0378">Hydrolase</keyword>
<feature type="domain" description="Nudix hydrolase" evidence="3">
    <location>
        <begin position="86"/>
        <end position="225"/>
    </location>
</feature>
<organism evidence="5 6">
    <name type="scientific">Phytophthora kernoviae</name>
    <dbReference type="NCBI Taxonomy" id="325452"/>
    <lineage>
        <taxon>Eukaryota</taxon>
        <taxon>Sar</taxon>
        <taxon>Stramenopiles</taxon>
        <taxon>Oomycota</taxon>
        <taxon>Peronosporomycetes</taxon>
        <taxon>Peronosporales</taxon>
        <taxon>Peronosporaceae</taxon>
        <taxon>Phytophthora</taxon>
    </lineage>
</organism>
<evidence type="ECO:0000256" key="1">
    <source>
        <dbReference type="ARBA" id="ARBA00022801"/>
    </source>
</evidence>
<dbReference type="PROSITE" id="PS00893">
    <property type="entry name" value="NUDIX_BOX"/>
    <property type="match status" value="1"/>
</dbReference>
<evidence type="ECO:0000313" key="5">
    <source>
        <dbReference type="EMBL" id="RLN55281.1"/>
    </source>
</evidence>